<dbReference type="EMBL" id="FQ790272">
    <property type="protein sequence ID" value="CCD44804.1"/>
    <property type="molecule type" value="Genomic_DNA"/>
</dbReference>
<reference evidence="3" key="1">
    <citation type="journal article" date="2011" name="PLoS Genet.">
        <title>Genomic analysis of the necrotrophic fungal pathogens Sclerotinia sclerotiorum and Botrytis cinerea.</title>
        <authorList>
            <person name="Amselem J."/>
            <person name="Cuomo C.A."/>
            <person name="van Kan J.A."/>
            <person name="Viaud M."/>
            <person name="Benito E.P."/>
            <person name="Couloux A."/>
            <person name="Coutinho P.M."/>
            <person name="de Vries R.P."/>
            <person name="Dyer P.S."/>
            <person name="Fillinger S."/>
            <person name="Fournier E."/>
            <person name="Gout L."/>
            <person name="Hahn M."/>
            <person name="Kohn L."/>
            <person name="Lapalu N."/>
            <person name="Plummer K.M."/>
            <person name="Pradier J.M."/>
            <person name="Quevillon E."/>
            <person name="Sharon A."/>
            <person name="Simon A."/>
            <person name="ten Have A."/>
            <person name="Tudzynski B."/>
            <person name="Tudzynski P."/>
            <person name="Wincker P."/>
            <person name="Andrew M."/>
            <person name="Anthouard V."/>
            <person name="Beever R.E."/>
            <person name="Beffa R."/>
            <person name="Benoit I."/>
            <person name="Bouzid O."/>
            <person name="Brault B."/>
            <person name="Chen Z."/>
            <person name="Choquer M."/>
            <person name="Collemare J."/>
            <person name="Cotton P."/>
            <person name="Danchin E.G."/>
            <person name="Da Silva C."/>
            <person name="Gautier A."/>
            <person name="Giraud C."/>
            <person name="Giraud T."/>
            <person name="Gonzalez C."/>
            <person name="Grossetete S."/>
            <person name="Guldener U."/>
            <person name="Henrissat B."/>
            <person name="Howlett B.J."/>
            <person name="Kodira C."/>
            <person name="Kretschmer M."/>
            <person name="Lappartient A."/>
            <person name="Leroch M."/>
            <person name="Levis C."/>
            <person name="Mauceli E."/>
            <person name="Neuveglise C."/>
            <person name="Oeser B."/>
            <person name="Pearson M."/>
            <person name="Poulain J."/>
            <person name="Poussereau N."/>
            <person name="Quesneville H."/>
            <person name="Rascle C."/>
            <person name="Schumacher J."/>
            <person name="Segurens B."/>
            <person name="Sexton A."/>
            <person name="Silva E."/>
            <person name="Sirven C."/>
            <person name="Soanes D.M."/>
            <person name="Talbot N.J."/>
            <person name="Templeton M."/>
            <person name="Yandava C."/>
            <person name="Yarden O."/>
            <person name="Zeng Q."/>
            <person name="Rollins J.A."/>
            <person name="Lebrun M.H."/>
            <person name="Dickman M."/>
        </authorList>
    </citation>
    <scope>NUCLEOTIDE SEQUENCE [LARGE SCALE GENOMIC DNA]</scope>
    <source>
        <strain evidence="3">T4</strain>
    </source>
</reference>
<accession>G2XWD4</accession>
<proteinExistence type="predicted"/>
<protein>
    <submittedName>
        <fullName evidence="2">Uncharacterized protein</fullName>
    </submittedName>
</protein>
<dbReference type="HOGENOM" id="CLU_1669121_0_0_1"/>
<evidence type="ECO:0000256" key="1">
    <source>
        <dbReference type="SAM" id="MobiDB-lite"/>
    </source>
</evidence>
<evidence type="ECO:0000313" key="2">
    <source>
        <dbReference type="EMBL" id="CCD44804.1"/>
    </source>
</evidence>
<gene>
    <name evidence="2" type="ORF">BofuT4_P051530.1</name>
</gene>
<dbReference type="AlphaFoldDB" id="G2XWD4"/>
<dbReference type="InParanoid" id="G2XWD4"/>
<sequence length="158" mass="17949">MPKFDGQSKPEALEYVQNCYNIKMKWVPQESGMADFWYRHVPTVHPQPSHKSLHSRDPARAPARSKVLATNGSFQEPRSAATYSYLPTDTPSYPRLMLNNRIQLTSRRDLSVAPKTTSLIRTSPTTIVLYIVSALCKRFMHFMTEEVDTVLFTVISGA</sequence>
<dbReference type="Proteomes" id="UP000008177">
    <property type="component" value="Unplaced contigs"/>
</dbReference>
<name>G2XWD4_BOTF4</name>
<feature type="region of interest" description="Disordered" evidence="1">
    <location>
        <begin position="47"/>
        <end position="75"/>
    </location>
</feature>
<evidence type="ECO:0000313" key="3">
    <source>
        <dbReference type="Proteomes" id="UP000008177"/>
    </source>
</evidence>
<organism evidence="2 3">
    <name type="scientific">Botryotinia fuckeliana (strain T4)</name>
    <name type="common">Noble rot fungus</name>
    <name type="synonym">Botrytis cinerea</name>
    <dbReference type="NCBI Taxonomy" id="999810"/>
    <lineage>
        <taxon>Eukaryota</taxon>
        <taxon>Fungi</taxon>
        <taxon>Dikarya</taxon>
        <taxon>Ascomycota</taxon>
        <taxon>Pezizomycotina</taxon>
        <taxon>Leotiomycetes</taxon>
        <taxon>Helotiales</taxon>
        <taxon>Sclerotiniaceae</taxon>
        <taxon>Botrytis</taxon>
    </lineage>
</organism>